<reference evidence="1" key="1">
    <citation type="submission" date="2023-02" db="EMBL/GenBank/DDBJ databases">
        <title>Elizabethkingia anophelis draft genomes.</title>
        <authorList>
            <person name="Nicholson A.C."/>
            <person name="Whitney A.M."/>
            <person name="Humrighouse B.W."/>
            <person name="Villarma A."/>
            <person name="Bell M."/>
            <person name="Mcquiston J."/>
        </authorList>
    </citation>
    <scope>NUCLEOTIDE SEQUENCE</scope>
    <source>
        <strain evidence="1">B4955</strain>
    </source>
</reference>
<organism evidence="1 2">
    <name type="scientific">Elizabethkingia anophelis</name>
    <dbReference type="NCBI Taxonomy" id="1117645"/>
    <lineage>
        <taxon>Bacteria</taxon>
        <taxon>Pseudomonadati</taxon>
        <taxon>Bacteroidota</taxon>
        <taxon>Flavobacteriia</taxon>
        <taxon>Flavobacteriales</taxon>
        <taxon>Weeksellaceae</taxon>
        <taxon>Elizabethkingia</taxon>
    </lineage>
</organism>
<dbReference type="EMBL" id="NWGY01000010">
    <property type="protein sequence ID" value="MDV3664248.1"/>
    <property type="molecule type" value="Genomic_DNA"/>
</dbReference>
<comment type="caution">
    <text evidence="1">The sequence shown here is derived from an EMBL/GenBank/DDBJ whole genome shotgun (WGS) entry which is preliminary data.</text>
</comment>
<proteinExistence type="predicted"/>
<gene>
    <name evidence="1" type="ORF">CMU51_09285</name>
</gene>
<evidence type="ECO:0000313" key="1">
    <source>
        <dbReference type="EMBL" id="MDV3664248.1"/>
    </source>
</evidence>
<name>A0AAE4P2C3_9FLAO</name>
<evidence type="ECO:0000313" key="2">
    <source>
        <dbReference type="Proteomes" id="UP001189000"/>
    </source>
</evidence>
<dbReference type="AlphaFoldDB" id="A0AAE4P2C3"/>
<dbReference type="Proteomes" id="UP001189000">
    <property type="component" value="Unassembled WGS sequence"/>
</dbReference>
<sequence>MDLDQINFNIKAYKEHNQILDAANFVVHQFGLENKDFEGFGFREEIELNSILLTTEGEFGGAQRIIIPRNLFDFDLALVMNVIAHEMVHVSQRAAKDFVEDKNEREWQAYYEMLFHKRFPQLPELSDFHKKFFADKAYIYYGRMGEGSELQQKYADEKAEVDAYIMALTEQKTKSNV</sequence>
<accession>A0AAE4P2C3</accession>
<protein>
    <submittedName>
        <fullName evidence="1">Uncharacterized protein</fullName>
    </submittedName>
</protein>